<dbReference type="PANTHER" id="PTHR11732">
    <property type="entry name" value="ALDO/KETO REDUCTASE"/>
    <property type="match status" value="1"/>
</dbReference>
<evidence type="ECO:0000313" key="6">
    <source>
        <dbReference type="Proteomes" id="UP001215280"/>
    </source>
</evidence>
<dbReference type="Gene3D" id="3.20.20.100">
    <property type="entry name" value="NADP-dependent oxidoreductase domain"/>
    <property type="match status" value="1"/>
</dbReference>
<dbReference type="InterPro" id="IPR023210">
    <property type="entry name" value="NADP_OxRdtase_dom"/>
</dbReference>
<evidence type="ECO:0000256" key="3">
    <source>
        <dbReference type="PIRSR" id="PIRSR000097-3"/>
    </source>
</evidence>
<evidence type="ECO:0000259" key="4">
    <source>
        <dbReference type="Pfam" id="PF00248"/>
    </source>
</evidence>
<keyword evidence="6" id="KW-1185">Reference proteome</keyword>
<feature type="site" description="Lowers pKa of active site Tyr" evidence="3">
    <location>
        <position position="83"/>
    </location>
</feature>
<dbReference type="AlphaFoldDB" id="A0AAD7KID3"/>
<dbReference type="Proteomes" id="UP001215280">
    <property type="component" value="Unassembled WGS sequence"/>
</dbReference>
<accession>A0AAD7KID3</accession>
<evidence type="ECO:0000256" key="1">
    <source>
        <dbReference type="PIRSR" id="PIRSR000097-1"/>
    </source>
</evidence>
<organism evidence="5 6">
    <name type="scientific">Mycena maculata</name>
    <dbReference type="NCBI Taxonomy" id="230809"/>
    <lineage>
        <taxon>Eukaryota</taxon>
        <taxon>Fungi</taxon>
        <taxon>Dikarya</taxon>
        <taxon>Basidiomycota</taxon>
        <taxon>Agaricomycotina</taxon>
        <taxon>Agaricomycetes</taxon>
        <taxon>Agaricomycetidae</taxon>
        <taxon>Agaricales</taxon>
        <taxon>Marasmiineae</taxon>
        <taxon>Mycenaceae</taxon>
        <taxon>Mycena</taxon>
    </lineage>
</organism>
<dbReference type="PRINTS" id="PR00069">
    <property type="entry name" value="ALDKETRDTASE"/>
</dbReference>
<dbReference type="InterPro" id="IPR036812">
    <property type="entry name" value="NAD(P)_OxRdtase_dom_sf"/>
</dbReference>
<feature type="binding site" evidence="2">
    <location>
        <position position="121"/>
    </location>
    <ligand>
        <name>substrate</name>
    </ligand>
</feature>
<dbReference type="PROSITE" id="PS00798">
    <property type="entry name" value="ALDOKETO_REDUCTASE_1"/>
    <property type="match status" value="1"/>
</dbReference>
<feature type="domain" description="NADP-dependent oxidoreductase" evidence="4">
    <location>
        <begin position="32"/>
        <end position="279"/>
    </location>
</feature>
<dbReference type="InterPro" id="IPR018170">
    <property type="entry name" value="Aldo/ket_reductase_CS"/>
</dbReference>
<dbReference type="InterPro" id="IPR020471">
    <property type="entry name" value="AKR"/>
</dbReference>
<dbReference type="EMBL" id="JARJLG010000001">
    <property type="protein sequence ID" value="KAJ7785254.1"/>
    <property type="molecule type" value="Genomic_DNA"/>
</dbReference>
<comment type="caution">
    <text evidence="5">The sequence shown here is derived from an EMBL/GenBank/DDBJ whole genome shotgun (WGS) entry which is preliminary data.</text>
</comment>
<dbReference type="Pfam" id="PF00248">
    <property type="entry name" value="Aldo_ket_red"/>
    <property type="match status" value="1"/>
</dbReference>
<dbReference type="CDD" id="cd19071">
    <property type="entry name" value="AKR_AKR1-5-like"/>
    <property type="match status" value="1"/>
</dbReference>
<proteinExistence type="predicted"/>
<reference evidence="5" key="1">
    <citation type="submission" date="2023-03" db="EMBL/GenBank/DDBJ databases">
        <title>Massive genome expansion in bonnet fungi (Mycena s.s.) driven by repeated elements and novel gene families across ecological guilds.</title>
        <authorList>
            <consortium name="Lawrence Berkeley National Laboratory"/>
            <person name="Harder C.B."/>
            <person name="Miyauchi S."/>
            <person name="Viragh M."/>
            <person name="Kuo A."/>
            <person name="Thoen E."/>
            <person name="Andreopoulos B."/>
            <person name="Lu D."/>
            <person name="Skrede I."/>
            <person name="Drula E."/>
            <person name="Henrissat B."/>
            <person name="Morin E."/>
            <person name="Kohler A."/>
            <person name="Barry K."/>
            <person name="LaButti K."/>
            <person name="Morin E."/>
            <person name="Salamov A."/>
            <person name="Lipzen A."/>
            <person name="Mereny Z."/>
            <person name="Hegedus B."/>
            <person name="Baldrian P."/>
            <person name="Stursova M."/>
            <person name="Weitz H."/>
            <person name="Taylor A."/>
            <person name="Grigoriev I.V."/>
            <person name="Nagy L.G."/>
            <person name="Martin F."/>
            <person name="Kauserud H."/>
        </authorList>
    </citation>
    <scope>NUCLEOTIDE SEQUENCE</scope>
    <source>
        <strain evidence="5">CBHHK188m</strain>
    </source>
</reference>
<gene>
    <name evidence="5" type="ORF">DFH07DRAFT_726369</name>
</gene>
<feature type="active site" description="Proton donor" evidence="1">
    <location>
        <position position="55"/>
    </location>
</feature>
<sequence>MAAIPSHFTLNNGKRMPSVGLGCWMGSAGGGQRVYDMCTTAIELGYRHFDTASGYGNEAEVGRAIKDSIAKGIPRSEIFLTTKLGGDNHGNVQGALQASLAALFGDESDPNIRYVDLYLMHWPQGETLSPEADPTFVDTWKAMERLSTDQVKSIGVSNFSIKNLDILLPHCSVIPVTNQVELHPCLPQNDLKEYCEHENRKILLTAYSPLGNGASFMDHPAITTAAKELGDVTPAQIALSWGVTRGTAVVPKSENPGRLRANLALITLSDGDMKAIDALHQTPGMHKSLLHFHAKDGSGVFGWTYEQLGWNMVAGGIVPTN</sequence>
<protein>
    <submittedName>
        <fullName evidence="5">NADP-dependent oxidoreductase domain-containing protein</fullName>
    </submittedName>
</protein>
<dbReference type="PIRSF" id="PIRSF000097">
    <property type="entry name" value="AKR"/>
    <property type="match status" value="1"/>
</dbReference>
<dbReference type="GO" id="GO:0016491">
    <property type="term" value="F:oxidoreductase activity"/>
    <property type="evidence" value="ECO:0007669"/>
    <property type="project" value="InterPro"/>
</dbReference>
<dbReference type="SUPFAM" id="SSF51430">
    <property type="entry name" value="NAD(P)-linked oxidoreductase"/>
    <property type="match status" value="1"/>
</dbReference>
<evidence type="ECO:0000313" key="5">
    <source>
        <dbReference type="EMBL" id="KAJ7785254.1"/>
    </source>
</evidence>
<evidence type="ECO:0000256" key="2">
    <source>
        <dbReference type="PIRSR" id="PIRSR000097-2"/>
    </source>
</evidence>
<name>A0AAD7KID3_9AGAR</name>